<dbReference type="InterPro" id="IPR001680">
    <property type="entry name" value="WD40_rpt"/>
</dbReference>
<proteinExistence type="predicted"/>
<feature type="region of interest" description="Disordered" evidence="1">
    <location>
        <begin position="209"/>
        <end position="255"/>
    </location>
</feature>
<dbReference type="Gene3D" id="2.130.10.10">
    <property type="entry name" value="YVTN repeat-like/Quinoprotein amine dehydrogenase"/>
    <property type="match status" value="1"/>
</dbReference>
<protein>
    <submittedName>
        <fullName evidence="2">Uncharacterized protein</fullName>
    </submittedName>
</protein>
<sequence length="517" mass="53039">MVALTLSPYLSANAAGRVCRSSGIVRLFDAGSGAPFKSWELPGGHTPKGCLAFSQKNALEPLRLAAGADDGQVFVWDLSPVASGPVVVGMQQLRGRRVTGVGFGAYKKESVLVASSDLGQICVMNMQNYTSLQSNDVLSMDLKVGISSLAIRDDGQLLAVGTRDGRVGVIGFEALIHKKARGALSPQAFRVVDLGTGLSVTDVAFRSSRHTKDQSGENNANAAAAAPVPVGTALGPSAAQRIPLEDTTNSSGAKRRLLLDKQDANAARVATARPVAAAASQLQQPVAAATNIPLGATGNVASMRPTASSQLATPGGPASVAAPAGSGGAAASGPAGQPSVPRPLGSAQPQAAQRPAMPPLAIPGITQPIGQHKRQSDAGDGDNTGSSSTSPTGPQSMAEVAIGAGGQVLTSPVAQTAVAVPPSLSRPRGSNDSALTSSTAGLRSYLDDFRLEVRELVRGLAVDMVRHAIQAERAHQNGITLLRLENRVLQDEIESMRQGLAENLRFGLLGRQGAPWQ</sequence>
<gene>
    <name evidence="2" type="primary">PLESTMB000390</name>
    <name evidence="2" type="ORF">PLESTB_001142800</name>
</gene>
<evidence type="ECO:0000313" key="2">
    <source>
        <dbReference type="EMBL" id="GLC56760.1"/>
    </source>
</evidence>
<feature type="compositionally biased region" description="Low complexity" evidence="1">
    <location>
        <begin position="381"/>
        <end position="393"/>
    </location>
</feature>
<dbReference type="Pfam" id="PF00400">
    <property type="entry name" value="WD40"/>
    <property type="match status" value="1"/>
</dbReference>
<evidence type="ECO:0000313" key="3">
    <source>
        <dbReference type="Proteomes" id="UP001165080"/>
    </source>
</evidence>
<dbReference type="InterPro" id="IPR015943">
    <property type="entry name" value="WD40/YVTN_repeat-like_dom_sf"/>
</dbReference>
<dbReference type="EMBL" id="BRXU01000016">
    <property type="protein sequence ID" value="GLC56760.1"/>
    <property type="molecule type" value="Genomic_DNA"/>
</dbReference>
<name>A0A9W6F5S1_9CHLO</name>
<comment type="caution">
    <text evidence="2">The sequence shown here is derived from an EMBL/GenBank/DDBJ whole genome shotgun (WGS) entry which is preliminary data.</text>
</comment>
<keyword evidence="3" id="KW-1185">Reference proteome</keyword>
<feature type="region of interest" description="Disordered" evidence="1">
    <location>
        <begin position="306"/>
        <end position="397"/>
    </location>
</feature>
<evidence type="ECO:0000256" key="1">
    <source>
        <dbReference type="SAM" id="MobiDB-lite"/>
    </source>
</evidence>
<dbReference type="InterPro" id="IPR036322">
    <property type="entry name" value="WD40_repeat_dom_sf"/>
</dbReference>
<reference evidence="2 3" key="1">
    <citation type="journal article" date="2023" name="Commun. Biol.">
        <title>Reorganization of the ancestral sex-determining regions during the evolution of trioecy in Pleodorina starrii.</title>
        <authorList>
            <person name="Takahashi K."/>
            <person name="Suzuki S."/>
            <person name="Kawai-Toyooka H."/>
            <person name="Yamamoto K."/>
            <person name="Hamaji T."/>
            <person name="Ootsuki R."/>
            <person name="Yamaguchi H."/>
            <person name="Kawachi M."/>
            <person name="Higashiyama T."/>
            <person name="Nozaki H."/>
        </authorList>
    </citation>
    <scope>NUCLEOTIDE SEQUENCE [LARGE SCALE GENOMIC DNA]</scope>
    <source>
        <strain evidence="2 3">NIES-4479</strain>
    </source>
</reference>
<dbReference type="SUPFAM" id="SSF50978">
    <property type="entry name" value="WD40 repeat-like"/>
    <property type="match status" value="1"/>
</dbReference>
<feature type="compositionally biased region" description="Low complexity" evidence="1">
    <location>
        <begin position="314"/>
        <end position="324"/>
    </location>
</feature>
<accession>A0A9W6F5S1</accession>
<organism evidence="2 3">
    <name type="scientific">Pleodorina starrii</name>
    <dbReference type="NCBI Taxonomy" id="330485"/>
    <lineage>
        <taxon>Eukaryota</taxon>
        <taxon>Viridiplantae</taxon>
        <taxon>Chlorophyta</taxon>
        <taxon>core chlorophytes</taxon>
        <taxon>Chlorophyceae</taxon>
        <taxon>CS clade</taxon>
        <taxon>Chlamydomonadales</taxon>
        <taxon>Volvocaceae</taxon>
        <taxon>Pleodorina</taxon>
    </lineage>
</organism>
<dbReference type="AlphaFoldDB" id="A0A9W6F5S1"/>
<dbReference type="Proteomes" id="UP001165080">
    <property type="component" value="Unassembled WGS sequence"/>
</dbReference>